<dbReference type="VEuPathDB" id="AmoebaDB:NAEGRDRAFT_78828"/>
<dbReference type="STRING" id="5762.D2V6W5"/>
<dbReference type="InterPro" id="IPR000719">
    <property type="entry name" value="Prot_kinase_dom"/>
</dbReference>
<dbReference type="GeneID" id="8861710"/>
<dbReference type="GO" id="GO:0005524">
    <property type="term" value="F:ATP binding"/>
    <property type="evidence" value="ECO:0007669"/>
    <property type="project" value="UniProtKB-KW"/>
</dbReference>
<keyword evidence="1" id="KW-0547">Nucleotide-binding</keyword>
<dbReference type="PROSITE" id="PS00108">
    <property type="entry name" value="PROTEIN_KINASE_ST"/>
    <property type="match status" value="1"/>
</dbReference>
<dbReference type="GO" id="GO:0004674">
    <property type="term" value="F:protein serine/threonine kinase activity"/>
    <property type="evidence" value="ECO:0007669"/>
    <property type="project" value="UniProtKB-KW"/>
</dbReference>
<name>D2V6W5_NAEGR</name>
<dbReference type="SUPFAM" id="SSF56112">
    <property type="entry name" value="Protein kinase-like (PK-like)"/>
    <property type="match status" value="1"/>
</dbReference>
<keyword evidence="5" id="KW-0418">Kinase</keyword>
<dbReference type="PANTHER" id="PTHR44329">
    <property type="entry name" value="SERINE/THREONINE-PROTEIN KINASE TNNI3K-RELATED"/>
    <property type="match status" value="1"/>
</dbReference>
<reference evidence="5 6" key="1">
    <citation type="journal article" date="2010" name="Cell">
        <title>The genome of Naegleria gruberi illuminates early eukaryotic versatility.</title>
        <authorList>
            <person name="Fritz-Laylin L.K."/>
            <person name="Prochnik S.E."/>
            <person name="Ginger M.L."/>
            <person name="Dacks J.B."/>
            <person name="Carpenter M.L."/>
            <person name="Field M.C."/>
            <person name="Kuo A."/>
            <person name="Paredez A."/>
            <person name="Chapman J."/>
            <person name="Pham J."/>
            <person name="Shu S."/>
            <person name="Neupane R."/>
            <person name="Cipriano M."/>
            <person name="Mancuso J."/>
            <person name="Tu H."/>
            <person name="Salamov A."/>
            <person name="Lindquist E."/>
            <person name="Shapiro H."/>
            <person name="Lucas S."/>
            <person name="Grigoriev I.V."/>
            <person name="Cande W.Z."/>
            <person name="Fulton C."/>
            <person name="Rokhsar D.S."/>
            <person name="Dawson S.C."/>
        </authorList>
    </citation>
    <scope>NUCLEOTIDE SEQUENCE [LARGE SCALE GENOMIC DNA]</scope>
    <source>
        <strain evidence="5 6">NEG-M</strain>
    </source>
</reference>
<dbReference type="OrthoDB" id="346907at2759"/>
<keyword evidence="6" id="KW-1185">Reference proteome</keyword>
<evidence type="ECO:0000256" key="3">
    <source>
        <dbReference type="SAM" id="Phobius"/>
    </source>
</evidence>
<dbReference type="InterPro" id="IPR008271">
    <property type="entry name" value="Ser/Thr_kinase_AS"/>
</dbReference>
<feature type="domain" description="Protein kinase" evidence="4">
    <location>
        <begin position="932"/>
        <end position="1326"/>
    </location>
</feature>
<evidence type="ECO:0000259" key="4">
    <source>
        <dbReference type="PROSITE" id="PS50011"/>
    </source>
</evidence>
<keyword evidence="5" id="KW-0808">Transferase</keyword>
<dbReference type="PROSITE" id="PS50011">
    <property type="entry name" value="PROTEIN_KINASE_DOM"/>
    <property type="match status" value="1"/>
</dbReference>
<dbReference type="Pfam" id="PF00069">
    <property type="entry name" value="Pkinase"/>
    <property type="match status" value="1"/>
</dbReference>
<evidence type="ECO:0000256" key="2">
    <source>
        <dbReference type="ARBA" id="ARBA00022840"/>
    </source>
</evidence>
<dbReference type="InParanoid" id="D2V6W5"/>
<dbReference type="EMBL" id="GG738854">
    <property type="protein sequence ID" value="EFC47642.1"/>
    <property type="molecule type" value="Genomic_DNA"/>
</dbReference>
<dbReference type="SUPFAM" id="SSF51126">
    <property type="entry name" value="Pectin lyase-like"/>
    <property type="match status" value="2"/>
</dbReference>
<organism evidence="6">
    <name type="scientific">Naegleria gruberi</name>
    <name type="common">Amoeba</name>
    <dbReference type="NCBI Taxonomy" id="5762"/>
    <lineage>
        <taxon>Eukaryota</taxon>
        <taxon>Discoba</taxon>
        <taxon>Heterolobosea</taxon>
        <taxon>Tetramitia</taxon>
        <taxon>Eutetramitia</taxon>
        <taxon>Vahlkampfiidae</taxon>
        <taxon>Naegleria</taxon>
    </lineage>
</organism>
<protein>
    <submittedName>
        <fullName evidence="5">Serine/threonine protein kinase</fullName>
    </submittedName>
</protein>
<dbReference type="Gene3D" id="1.10.510.10">
    <property type="entry name" value="Transferase(Phosphotransferase) domain 1"/>
    <property type="match status" value="1"/>
</dbReference>
<accession>D2V6W5</accession>
<keyword evidence="2" id="KW-0067">ATP-binding</keyword>
<evidence type="ECO:0000313" key="5">
    <source>
        <dbReference type="EMBL" id="EFC47642.1"/>
    </source>
</evidence>
<feature type="transmembrane region" description="Helical" evidence="3">
    <location>
        <begin position="850"/>
        <end position="876"/>
    </location>
</feature>
<dbReference type="RefSeq" id="XP_002680386.1">
    <property type="nucleotide sequence ID" value="XM_002680340.1"/>
</dbReference>
<dbReference type="InterPro" id="IPR011050">
    <property type="entry name" value="Pectin_lyase_fold/virulence"/>
</dbReference>
<dbReference type="InterPro" id="IPR011009">
    <property type="entry name" value="Kinase-like_dom_sf"/>
</dbReference>
<dbReference type="InterPro" id="IPR051681">
    <property type="entry name" value="Ser/Thr_Kinases-Pseudokinases"/>
</dbReference>
<dbReference type="eggNOG" id="KOG0192">
    <property type="taxonomic scope" value="Eukaryota"/>
</dbReference>
<sequence>MEISFTNIAFVNWDVNAVIAVENDYVSSIYTTRVIFEEVEMNKLNRMFDVFSATWQPDIVIRNSKLVDSYVECSGGTCFYENLQVVRNLGPSESYIDFELDNNCEALFRNVSFTLNVASSYVTIGLDESKDLGASTQKCTSTSPKHYFIFGHTARQFTIEKSNFATNCTGSQCYSVGAMTCATCSKVKISDTNFNATGSLQVKSSESLTGTSAFITNVQFSYTTCHFVSIQNYYIVLVANSAFMENSNMGTLPVLAIADSQATSVVGTKFLDNDGGALFLQNVRNGSIIGCVFEGTSSASAVRYLDLQQFSEIASDSLKVIDSQFINNSAQFGAAINSNTLKLSVLRCNFKGNTALRHGGSIYISDQSERVTDRVFTLVRSTFSDGYNTALSSFGGFIYVTSESGSVSITTSKFETATSQDSGGCLYLDIPYSSITYSTFSKCYSKYDGGAIFIEKGKFFLNDSTLFNSTCDGYGGALYLKSSTYSFVERSSFNYGLARQGRAGGIYGERRSSLILKDSSFEGNVASIRGSAIYVSRGDLLDVRSSKFSQNVIIYKPEEAYSEQAPGGGAVFAYGLTNLNIQDSLFQYNRIVHNPVKEGMGGAILFTPSSVSTTVSNITLSYNKADNGGAMYLYNIDYPNSKFQFSNINFLHNRAENSGGAVFLVGTTSMRIASQFKTAFFDDNYAELYGDNYASDPKYFALSSNGWEPKDTPYDFPLSIFKSLLLKKYTGFNLYAGQFVKITLDSFDLFNERMESIKNADIDLVFTTNINNTEDYKNHVSTTFSNDTAIFSNVQVKGQLNQTLILYFKCKNVIQQFYFPVNLEPNCPFSFDYSVDDQACIFNSAVQNALLISLGVIVALGLTFIILLTTLCLYFFKKKLKELKKREQAEEDLHKRLLQYQLISSKHSLHDDTAGNSSFNQDKSWIIKPEDLQIVERIGQGGESVIFLAKWMNNTVAVKRINIDITQYDEDNQAETDTINSTFEKEAYILSTLRFPNIVTFYGIAITPSDRFIVIEYLSGGTLRKKIHDSKKKKTPLNLATKLNYLLDVAYGMKYLHSLDPPLIHRDLKPENILISENNVAKICDFGLGREFTQDSASVLTSAIGTPVYMPPELILGQDYSEKCDSYSFGIIMWELLFEERAYSPESFEAMKNFMVKHKNLINVKPYEPINLDEDSNIDDVELEKEPLRNDSPLVKSNIDIEQIDSITLPNFNMISITTEIVNGLRPIIPFRIKKNFSFQGTGSDHISSSSRRYQQLDPLLKEYVNSFLMENEKGGIFGSSRNSEMKLALVVKELCEIMTKCWDKDVERPSFAEICDKLNKCSSILMN</sequence>
<keyword evidence="3" id="KW-0812">Transmembrane</keyword>
<dbReference type="SMART" id="SM00220">
    <property type="entry name" value="S_TKc"/>
    <property type="match status" value="1"/>
</dbReference>
<evidence type="ECO:0000256" key="1">
    <source>
        <dbReference type="ARBA" id="ARBA00022741"/>
    </source>
</evidence>
<dbReference type="PANTHER" id="PTHR44329:SF298">
    <property type="entry name" value="MIXED LINEAGE KINASE DOMAIN-LIKE PROTEIN"/>
    <property type="match status" value="1"/>
</dbReference>
<dbReference type="Proteomes" id="UP000006671">
    <property type="component" value="Unassembled WGS sequence"/>
</dbReference>
<keyword evidence="3" id="KW-1133">Transmembrane helix</keyword>
<proteinExistence type="predicted"/>
<dbReference type="KEGG" id="ngr:NAEGRDRAFT_78828"/>
<evidence type="ECO:0000313" key="6">
    <source>
        <dbReference type="Proteomes" id="UP000006671"/>
    </source>
</evidence>
<keyword evidence="5" id="KW-0723">Serine/threonine-protein kinase</keyword>
<keyword evidence="3" id="KW-0472">Membrane</keyword>
<gene>
    <name evidence="5" type="ORF">NAEGRDRAFT_78828</name>
</gene>